<keyword evidence="3" id="KW-1185">Reference proteome</keyword>
<evidence type="ECO:0000259" key="1">
    <source>
        <dbReference type="PROSITE" id="PS51186"/>
    </source>
</evidence>
<name>A0A402BCJ4_9CHLR</name>
<evidence type="ECO:0000313" key="2">
    <source>
        <dbReference type="EMBL" id="GCE29007.1"/>
    </source>
</evidence>
<feature type="domain" description="N-acetyltransferase" evidence="1">
    <location>
        <begin position="2"/>
        <end position="169"/>
    </location>
</feature>
<dbReference type="CDD" id="cd04301">
    <property type="entry name" value="NAT_SF"/>
    <property type="match status" value="1"/>
</dbReference>
<dbReference type="PANTHER" id="PTHR43617">
    <property type="entry name" value="L-AMINO ACID N-ACETYLTRANSFERASE"/>
    <property type="match status" value="1"/>
</dbReference>
<dbReference type="EMBL" id="BIFT01000001">
    <property type="protein sequence ID" value="GCE29007.1"/>
    <property type="molecule type" value="Genomic_DNA"/>
</dbReference>
<sequence length="173" mass="19472">MLKIRAATLDDVAGIARVHVDVWRSAYRGIVPDDILAGLSYERRERQWDVTLRGTHHQEFVYLAEDENGQCVGFASGGPALFDDPVYQGELFTIYILAAYQRQGLGYRLFFQIVERLSEQGLTSMFLWVLADNPACSFYESLGGRPVKTGVYEVGGTKLQQVGYGWPDITQLK</sequence>
<dbReference type="PANTHER" id="PTHR43617:SF30">
    <property type="entry name" value="HISTONE ACETYLTRANSFERASE"/>
    <property type="match status" value="1"/>
</dbReference>
<gene>
    <name evidence="2" type="primary">yuaI</name>
    <name evidence="2" type="ORF">KDA_44910</name>
</gene>
<dbReference type="InterPro" id="IPR050276">
    <property type="entry name" value="MshD_Acetyltransferase"/>
</dbReference>
<dbReference type="InterPro" id="IPR016181">
    <property type="entry name" value="Acyl_CoA_acyltransferase"/>
</dbReference>
<reference evidence="3" key="1">
    <citation type="submission" date="2018-12" db="EMBL/GenBank/DDBJ databases">
        <title>Tengunoibacter tsumagoiensis gen. nov., sp. nov., Dictyobacter kobayashii sp. nov., D. alpinus sp. nov., and D. joshuensis sp. nov. and description of Dictyobacteraceae fam. nov. within the order Ktedonobacterales isolated from Tengu-no-mugimeshi.</title>
        <authorList>
            <person name="Wang C.M."/>
            <person name="Zheng Y."/>
            <person name="Sakai Y."/>
            <person name="Toyoda A."/>
            <person name="Minakuchi Y."/>
            <person name="Abe K."/>
            <person name="Yokota A."/>
            <person name="Yabe S."/>
        </authorList>
    </citation>
    <scope>NUCLEOTIDE SEQUENCE [LARGE SCALE GENOMIC DNA]</scope>
    <source>
        <strain evidence="3">Uno16</strain>
    </source>
</reference>
<accession>A0A402BCJ4</accession>
<dbReference type="InterPro" id="IPR000182">
    <property type="entry name" value="GNAT_dom"/>
</dbReference>
<dbReference type="PROSITE" id="PS51186">
    <property type="entry name" value="GNAT"/>
    <property type="match status" value="1"/>
</dbReference>
<dbReference type="Pfam" id="PF00583">
    <property type="entry name" value="Acetyltransf_1"/>
    <property type="match status" value="1"/>
</dbReference>
<dbReference type="GO" id="GO:0016747">
    <property type="term" value="F:acyltransferase activity, transferring groups other than amino-acyl groups"/>
    <property type="evidence" value="ECO:0007669"/>
    <property type="project" value="InterPro"/>
</dbReference>
<dbReference type="AlphaFoldDB" id="A0A402BCJ4"/>
<dbReference type="Gene3D" id="3.40.630.30">
    <property type="match status" value="1"/>
</dbReference>
<dbReference type="SUPFAM" id="SSF55729">
    <property type="entry name" value="Acyl-CoA N-acyltransferases (Nat)"/>
    <property type="match status" value="1"/>
</dbReference>
<comment type="caution">
    <text evidence="2">The sequence shown here is derived from an EMBL/GenBank/DDBJ whole genome shotgun (WGS) entry which is preliminary data.</text>
</comment>
<evidence type="ECO:0000313" key="3">
    <source>
        <dbReference type="Proteomes" id="UP000287171"/>
    </source>
</evidence>
<dbReference type="RefSeq" id="WP_218027533.1">
    <property type="nucleotide sequence ID" value="NZ_BIFT01000001.1"/>
</dbReference>
<protein>
    <submittedName>
        <fullName evidence="2">Putative N-acetyltransferase YuaI</fullName>
    </submittedName>
</protein>
<organism evidence="2 3">
    <name type="scientific">Dictyobacter alpinus</name>
    <dbReference type="NCBI Taxonomy" id="2014873"/>
    <lineage>
        <taxon>Bacteria</taxon>
        <taxon>Bacillati</taxon>
        <taxon>Chloroflexota</taxon>
        <taxon>Ktedonobacteria</taxon>
        <taxon>Ktedonobacterales</taxon>
        <taxon>Dictyobacteraceae</taxon>
        <taxon>Dictyobacter</taxon>
    </lineage>
</organism>
<proteinExistence type="predicted"/>
<keyword evidence="2" id="KW-0808">Transferase</keyword>
<dbReference type="Proteomes" id="UP000287171">
    <property type="component" value="Unassembled WGS sequence"/>
</dbReference>